<dbReference type="Pfam" id="PF08750">
    <property type="entry name" value="CNP1"/>
    <property type="match status" value="1"/>
</dbReference>
<dbReference type="InterPro" id="IPR014861">
    <property type="entry name" value="CNP1-like_dom"/>
</dbReference>
<comment type="caution">
    <text evidence="2">The sequence shown here is derived from an EMBL/GenBank/DDBJ whole genome shotgun (WGS) entry which is preliminary data.</text>
</comment>
<evidence type="ECO:0000313" key="2">
    <source>
        <dbReference type="EMBL" id="OIQ76196.1"/>
    </source>
</evidence>
<proteinExistence type="predicted"/>
<protein>
    <submittedName>
        <fullName evidence="2">CNP1-like family protein</fullName>
    </submittedName>
</protein>
<feature type="domain" description="CNP1-like uncharacterised" evidence="1">
    <location>
        <begin position="48"/>
        <end position="174"/>
    </location>
</feature>
<dbReference type="EMBL" id="MLJW01001938">
    <property type="protein sequence ID" value="OIQ76196.1"/>
    <property type="molecule type" value="Genomic_DNA"/>
</dbReference>
<sequence length="185" mass="20209">MKFTLPSRLTPLLAACLYCLSTGIVSAGSASADTGDDTGWFGTSKITKESPVVFPGAPQDLLHVHVTDESALQFFIDRKSLAVQPGSTVRYTLVAKAGQGPSNVSYEGLDCAQRRWKLYAVWNEAEKKWTPAGGSDWQRIPESGATRIHSTLYNDDFCKDFAVNGSADDILRRVQQGLRAIPRID</sequence>
<gene>
    <name evidence="2" type="ORF">GALL_421260</name>
</gene>
<accession>A0A1J5Q8J1</accession>
<dbReference type="AlphaFoldDB" id="A0A1J5Q8J1"/>
<name>A0A1J5Q8J1_9ZZZZ</name>
<evidence type="ECO:0000259" key="1">
    <source>
        <dbReference type="Pfam" id="PF08750"/>
    </source>
</evidence>
<organism evidence="2">
    <name type="scientific">mine drainage metagenome</name>
    <dbReference type="NCBI Taxonomy" id="410659"/>
    <lineage>
        <taxon>unclassified sequences</taxon>
        <taxon>metagenomes</taxon>
        <taxon>ecological metagenomes</taxon>
    </lineage>
</organism>
<reference evidence="2" key="1">
    <citation type="submission" date="2016-10" db="EMBL/GenBank/DDBJ databases">
        <title>Sequence of Gallionella enrichment culture.</title>
        <authorList>
            <person name="Poehlein A."/>
            <person name="Muehling M."/>
            <person name="Daniel R."/>
        </authorList>
    </citation>
    <scope>NUCLEOTIDE SEQUENCE</scope>
</reference>